<comment type="caution">
    <text evidence="6">The sequence shown here is derived from an EMBL/GenBank/DDBJ whole genome shotgun (WGS) entry which is preliminary data.</text>
</comment>
<feature type="transmembrane region" description="Helical" evidence="4">
    <location>
        <begin position="384"/>
        <end position="403"/>
    </location>
</feature>
<dbReference type="Pfam" id="PF07690">
    <property type="entry name" value="MFS_1"/>
    <property type="match status" value="1"/>
</dbReference>
<dbReference type="SUPFAM" id="SSF103473">
    <property type="entry name" value="MFS general substrate transporter"/>
    <property type="match status" value="1"/>
</dbReference>
<dbReference type="PANTHER" id="PTHR11360">
    <property type="entry name" value="MONOCARBOXYLATE TRANSPORTER"/>
    <property type="match status" value="1"/>
</dbReference>
<feature type="transmembrane region" description="Helical" evidence="4">
    <location>
        <begin position="263"/>
        <end position="283"/>
    </location>
</feature>
<sequence length="421" mass="44516">MQIARRQGFFYGWIIVATALAIIALGMGLMFSLGVFMEPLENALGWSRGQIAQANLYGWVAFGVSAFSFGLLSDRVGTRVVVRIGAAMLGLGLLGLSQMQHLWHFYLLYGLLIGGAVGAFNVPLISLVTRWFVTRRGLAVSLANAGIGVGGLLFAPLSRSLIMSFDWRVAFFVYGLLTWVVVIPLTLLLRERPQDIGLRPDGETEAPEPETPAHASAPYTFSKVLTLPAFWVIAVVHFFCCAAHSGPIFHMVSAVIDAGVDKLAAATVFAASSFASLPGRLGTGLLADRFGSKQILVVWLMMQATAVLLYLTVGNFTGFATLGLYFGIAYGGVMPLYAVVAREYFGSHALGASYGAIFGLSCLGMGLGGWLGGILFDNLGTYNSLYVLSFLFGAAGAGLAFGLRAPGSQPGASLAPQAAGD</sequence>
<protein>
    <recommendedName>
        <fullName evidence="5">Major facilitator superfamily (MFS) profile domain-containing protein</fullName>
    </recommendedName>
</protein>
<feature type="transmembrane region" description="Helical" evidence="4">
    <location>
        <begin position="319"/>
        <end position="340"/>
    </location>
</feature>
<feature type="domain" description="Major facilitator superfamily (MFS) profile" evidence="5">
    <location>
        <begin position="14"/>
        <end position="408"/>
    </location>
</feature>
<dbReference type="EMBL" id="AZHW01000317">
    <property type="protein sequence ID" value="ETX00660.1"/>
    <property type="molecule type" value="Genomic_DNA"/>
</dbReference>
<feature type="transmembrane region" description="Helical" evidence="4">
    <location>
        <begin position="56"/>
        <end position="73"/>
    </location>
</feature>
<organism evidence="6 7">
    <name type="scientific">Entotheonella factor</name>
    <dbReference type="NCBI Taxonomy" id="1429438"/>
    <lineage>
        <taxon>Bacteria</taxon>
        <taxon>Pseudomonadati</taxon>
        <taxon>Nitrospinota/Tectimicrobiota group</taxon>
        <taxon>Candidatus Tectimicrobiota</taxon>
        <taxon>Candidatus Entotheonellia</taxon>
        <taxon>Candidatus Entotheonellales</taxon>
        <taxon>Candidatus Entotheonellaceae</taxon>
        <taxon>Candidatus Entotheonella</taxon>
    </lineage>
</organism>
<keyword evidence="2 4" id="KW-1133">Transmembrane helix</keyword>
<feature type="transmembrane region" description="Helical" evidence="4">
    <location>
        <begin position="103"/>
        <end position="125"/>
    </location>
</feature>
<keyword evidence="7" id="KW-1185">Reference proteome</keyword>
<evidence type="ECO:0000313" key="7">
    <source>
        <dbReference type="Proteomes" id="UP000019141"/>
    </source>
</evidence>
<gene>
    <name evidence="6" type="ORF">ETSY1_10370</name>
</gene>
<accession>W4LRY7</accession>
<feature type="transmembrane region" description="Helical" evidence="4">
    <location>
        <begin position="295"/>
        <end position="313"/>
    </location>
</feature>
<dbReference type="PROSITE" id="PS50850">
    <property type="entry name" value="MFS"/>
    <property type="match status" value="1"/>
</dbReference>
<dbReference type="InterPro" id="IPR050327">
    <property type="entry name" value="Proton-linked_MCT"/>
</dbReference>
<evidence type="ECO:0000259" key="5">
    <source>
        <dbReference type="PROSITE" id="PS50850"/>
    </source>
</evidence>
<feature type="transmembrane region" description="Helical" evidence="4">
    <location>
        <begin position="229"/>
        <end position="251"/>
    </location>
</feature>
<evidence type="ECO:0000256" key="4">
    <source>
        <dbReference type="SAM" id="Phobius"/>
    </source>
</evidence>
<dbReference type="Proteomes" id="UP000019141">
    <property type="component" value="Unassembled WGS sequence"/>
</dbReference>
<dbReference type="HOGENOM" id="CLU_001265_59_9_7"/>
<reference evidence="6 7" key="1">
    <citation type="journal article" date="2014" name="Nature">
        <title>An environmental bacterial taxon with a large and distinct metabolic repertoire.</title>
        <authorList>
            <person name="Wilson M.C."/>
            <person name="Mori T."/>
            <person name="Ruckert C."/>
            <person name="Uria A.R."/>
            <person name="Helf M.J."/>
            <person name="Takada K."/>
            <person name="Gernert C."/>
            <person name="Steffens U.A."/>
            <person name="Heycke N."/>
            <person name="Schmitt S."/>
            <person name="Rinke C."/>
            <person name="Helfrich E.J."/>
            <person name="Brachmann A.O."/>
            <person name="Gurgui C."/>
            <person name="Wakimoto T."/>
            <person name="Kracht M."/>
            <person name="Crusemann M."/>
            <person name="Hentschel U."/>
            <person name="Abe I."/>
            <person name="Matsunaga S."/>
            <person name="Kalinowski J."/>
            <person name="Takeyama H."/>
            <person name="Piel J."/>
        </authorList>
    </citation>
    <scope>NUCLEOTIDE SEQUENCE [LARGE SCALE GENOMIC DNA]</scope>
    <source>
        <strain evidence="7">TSY1</strain>
    </source>
</reference>
<dbReference type="PATRIC" id="fig|1429438.4.peg.2116"/>
<dbReference type="PANTHER" id="PTHR11360:SF290">
    <property type="entry name" value="MONOCARBOXYLATE MFS PERMEASE"/>
    <property type="match status" value="1"/>
</dbReference>
<feature type="transmembrane region" description="Helical" evidence="4">
    <location>
        <begin position="137"/>
        <end position="157"/>
    </location>
</feature>
<dbReference type="AlphaFoldDB" id="W4LRY7"/>
<dbReference type="GO" id="GO:0022857">
    <property type="term" value="F:transmembrane transporter activity"/>
    <property type="evidence" value="ECO:0007669"/>
    <property type="project" value="InterPro"/>
</dbReference>
<dbReference type="CDD" id="cd17355">
    <property type="entry name" value="MFS_YcxA_like"/>
    <property type="match status" value="1"/>
</dbReference>
<dbReference type="InterPro" id="IPR036259">
    <property type="entry name" value="MFS_trans_sf"/>
</dbReference>
<proteinExistence type="predicted"/>
<evidence type="ECO:0000256" key="1">
    <source>
        <dbReference type="ARBA" id="ARBA00022692"/>
    </source>
</evidence>
<dbReference type="Gene3D" id="1.20.1250.20">
    <property type="entry name" value="MFS general substrate transporter like domains"/>
    <property type="match status" value="2"/>
</dbReference>
<evidence type="ECO:0000256" key="2">
    <source>
        <dbReference type="ARBA" id="ARBA00022989"/>
    </source>
</evidence>
<evidence type="ECO:0000256" key="3">
    <source>
        <dbReference type="ARBA" id="ARBA00023136"/>
    </source>
</evidence>
<keyword evidence="3 4" id="KW-0472">Membrane</keyword>
<name>W4LRY7_ENTF1</name>
<feature type="transmembrane region" description="Helical" evidence="4">
    <location>
        <begin position="80"/>
        <end position="97"/>
    </location>
</feature>
<dbReference type="InterPro" id="IPR011701">
    <property type="entry name" value="MFS"/>
</dbReference>
<keyword evidence="1 4" id="KW-0812">Transmembrane</keyword>
<feature type="transmembrane region" description="Helical" evidence="4">
    <location>
        <begin position="12"/>
        <end position="36"/>
    </location>
</feature>
<dbReference type="InterPro" id="IPR020846">
    <property type="entry name" value="MFS_dom"/>
</dbReference>
<feature type="transmembrane region" description="Helical" evidence="4">
    <location>
        <begin position="352"/>
        <end position="372"/>
    </location>
</feature>
<evidence type="ECO:0000313" key="6">
    <source>
        <dbReference type="EMBL" id="ETX00660.1"/>
    </source>
</evidence>
<feature type="transmembrane region" description="Helical" evidence="4">
    <location>
        <begin position="169"/>
        <end position="189"/>
    </location>
</feature>